<accession>A0ABY4TUR2</accession>
<keyword evidence="4" id="KW-1185">Reference proteome</keyword>
<dbReference type="Gene3D" id="3.90.1750.20">
    <property type="entry name" value="Putative Large Serine Recombinase, Chain B, Domain 2"/>
    <property type="match status" value="1"/>
</dbReference>
<dbReference type="CDD" id="cd00338">
    <property type="entry name" value="Ser_Recombinase"/>
    <property type="match status" value="1"/>
</dbReference>
<dbReference type="InterPro" id="IPR025827">
    <property type="entry name" value="Zn_ribbon_recom_dom"/>
</dbReference>
<dbReference type="Pfam" id="PF07508">
    <property type="entry name" value="Recombinase"/>
    <property type="match status" value="1"/>
</dbReference>
<dbReference type="SUPFAM" id="SSF53041">
    <property type="entry name" value="Resolvase-like"/>
    <property type="match status" value="1"/>
</dbReference>
<dbReference type="Pfam" id="PF13408">
    <property type="entry name" value="Zn_ribbon_recom"/>
    <property type="match status" value="1"/>
</dbReference>
<dbReference type="PROSITE" id="PS51737">
    <property type="entry name" value="RECOMBINASE_DNA_BIND"/>
    <property type="match status" value="1"/>
</dbReference>
<dbReference type="InterPro" id="IPR038109">
    <property type="entry name" value="DNA_bind_recomb_sf"/>
</dbReference>
<dbReference type="InterPro" id="IPR036162">
    <property type="entry name" value="Resolvase-like_N_sf"/>
</dbReference>
<dbReference type="PROSITE" id="PS51736">
    <property type="entry name" value="RECOMBINASES_3"/>
    <property type="match status" value="1"/>
</dbReference>
<protein>
    <submittedName>
        <fullName evidence="3">Recombinase family protein</fullName>
    </submittedName>
</protein>
<dbReference type="RefSeq" id="WP_250751957.1">
    <property type="nucleotide sequence ID" value="NZ_CP098401.1"/>
</dbReference>
<dbReference type="InterPro" id="IPR006119">
    <property type="entry name" value="Resolv_N"/>
</dbReference>
<feature type="domain" description="Recombinase" evidence="2">
    <location>
        <begin position="165"/>
        <end position="289"/>
    </location>
</feature>
<reference evidence="3" key="1">
    <citation type="submission" date="2022-05" db="EMBL/GenBank/DDBJ databases">
        <title>Sphingomonas sp. strain RMG20 Genome sequencing and assembly.</title>
        <authorList>
            <person name="Kim I."/>
        </authorList>
    </citation>
    <scope>NUCLEOTIDE SEQUENCE</scope>
    <source>
        <strain evidence="3">RMG20</strain>
    </source>
</reference>
<name>A0ABY4TUR2_9SPHN</name>
<dbReference type="EMBL" id="CP098401">
    <property type="protein sequence ID" value="URW75595.1"/>
    <property type="molecule type" value="Genomic_DNA"/>
</dbReference>
<proteinExistence type="predicted"/>
<dbReference type="PANTHER" id="PTHR30461">
    <property type="entry name" value="DNA-INVERTASE FROM LAMBDOID PROPHAGE"/>
    <property type="match status" value="1"/>
</dbReference>
<evidence type="ECO:0000259" key="1">
    <source>
        <dbReference type="PROSITE" id="PS51736"/>
    </source>
</evidence>
<dbReference type="InterPro" id="IPR050639">
    <property type="entry name" value="SSR_resolvase"/>
</dbReference>
<dbReference type="PANTHER" id="PTHR30461:SF23">
    <property type="entry name" value="DNA RECOMBINASE-RELATED"/>
    <property type="match status" value="1"/>
</dbReference>
<dbReference type="InterPro" id="IPR011109">
    <property type="entry name" value="DNA_bind_recombinase_dom"/>
</dbReference>
<dbReference type="Pfam" id="PF00239">
    <property type="entry name" value="Resolvase"/>
    <property type="match status" value="1"/>
</dbReference>
<dbReference type="SMART" id="SM00857">
    <property type="entry name" value="Resolvase"/>
    <property type="match status" value="1"/>
</dbReference>
<evidence type="ECO:0000313" key="3">
    <source>
        <dbReference type="EMBL" id="URW75595.1"/>
    </source>
</evidence>
<dbReference type="Proteomes" id="UP001055580">
    <property type="component" value="Chromosome"/>
</dbReference>
<sequence>MTATTPQRAFGYVRVSSEEEGGGQNASIAAQRAAIEAAAAQEGVELVKVFEEPDVSGRKLHRKQFDRMVTLATAAERPVDIIYVFRLDRYARNLFTHVVTDQKLEAAGVRLISLTERFSDDASGRLLRNFIALINEKYSIDAAAHTRKNRRENASAGYFNGGRVPYGYEAQTVAVFGKKERKQLFVHEAEAKVVQSIFSLALQGVDGERMGTRAISEYLKAQGHRMRGSLFHDSSVDGILTRSHYRGFHVDRTADEHGHPAEITVACPQLVDPDIVDRVAALRASTAPRVTPPRTTSSKTLLKKVGQCGAPTCGSGLTIRTGKSGQYGDYICNSKATRGAKSCGTRAIRQDALDGIVIDTLLERVLEPERLKQLLVAVLERSDAADERRRADLHRVTAEHGATQRRLRNLLEMVETGLISPRDPTLAGRLAELREALDQMNATRRSIEAQSARGALRINEATVKKCGKLIADRVRYDSPALRQAYVDKVVVTNDSITITGRKAALEAAILHGNRRGSRCGAQF</sequence>
<feature type="domain" description="Resolvase/invertase-type recombinase catalytic" evidence="1">
    <location>
        <begin position="8"/>
        <end position="165"/>
    </location>
</feature>
<gene>
    <name evidence="3" type="ORF">M9980_13895</name>
</gene>
<evidence type="ECO:0000259" key="2">
    <source>
        <dbReference type="PROSITE" id="PS51737"/>
    </source>
</evidence>
<organism evidence="3 4">
    <name type="scientific">Sphingomonas donggukensis</name>
    <dbReference type="NCBI Taxonomy" id="2949093"/>
    <lineage>
        <taxon>Bacteria</taxon>
        <taxon>Pseudomonadati</taxon>
        <taxon>Pseudomonadota</taxon>
        <taxon>Alphaproteobacteria</taxon>
        <taxon>Sphingomonadales</taxon>
        <taxon>Sphingomonadaceae</taxon>
        <taxon>Sphingomonas</taxon>
    </lineage>
</organism>
<dbReference type="Gene3D" id="3.40.50.1390">
    <property type="entry name" value="Resolvase, N-terminal catalytic domain"/>
    <property type="match status" value="1"/>
</dbReference>
<evidence type="ECO:0000313" key="4">
    <source>
        <dbReference type="Proteomes" id="UP001055580"/>
    </source>
</evidence>